<dbReference type="PROSITE" id="PS51384">
    <property type="entry name" value="FAD_FR"/>
    <property type="match status" value="1"/>
</dbReference>
<evidence type="ECO:0000313" key="8">
    <source>
        <dbReference type="EMBL" id="PSR89464.1"/>
    </source>
</evidence>
<dbReference type="PANTHER" id="PTHR11972:SF155">
    <property type="entry name" value="FERRIC REDUCTION OXIDASE 8, MITOCHONDRIAL"/>
    <property type="match status" value="1"/>
</dbReference>
<keyword evidence="9" id="KW-1185">Reference proteome</keyword>
<feature type="transmembrane region" description="Helical" evidence="6">
    <location>
        <begin position="160"/>
        <end position="183"/>
    </location>
</feature>
<dbReference type="EMBL" id="NKQK01000026">
    <property type="protein sequence ID" value="PSR89464.1"/>
    <property type="molecule type" value="Genomic_DNA"/>
</dbReference>
<feature type="transmembrane region" description="Helical" evidence="6">
    <location>
        <begin position="195"/>
        <end position="215"/>
    </location>
</feature>
<evidence type="ECO:0000259" key="7">
    <source>
        <dbReference type="PROSITE" id="PS51384"/>
    </source>
</evidence>
<dbReference type="Gramene" id="PSR89464">
    <property type="protein sequence ID" value="PSR89464"/>
    <property type="gene ID" value="CEY00_Acc29665"/>
</dbReference>
<dbReference type="InterPro" id="IPR017927">
    <property type="entry name" value="FAD-bd_FR_type"/>
</dbReference>
<evidence type="ECO:0000256" key="6">
    <source>
        <dbReference type="SAM" id="Phobius"/>
    </source>
</evidence>
<feature type="transmembrane region" description="Helical" evidence="6">
    <location>
        <begin position="264"/>
        <end position="281"/>
    </location>
</feature>
<sequence>MANPSLLVFLKLVMVLLCAVWVSLWVLKPTQVWTRKWKQAEESAASTVFGYNGLDFAVYTFPLIAFAIIGSIYLGLKQKEPRSRQATSPVKALSNPLIINSYLGILSVIEVLAVSLFILFLAWTFYTHISNDFRKITPIKNLKLNKWQYKVLKVSTRSGLLAEACVALLLLPILRGLAIFRVLGIQFEASVKYHVWLGTTMILFSTLHGAGTFLVWGVKHQIPDKMWRWQKTGRIYLAGEVGLVTGLVIWITSLPQIRRKKFEIFYYTHHLYIVFLVFFLFHCGDRHFYMVFPGIFLFALDKLLRVVQSRPETCLVSARVFPCKAIELVLPKDPRLKYAPTSVIFMKMPSISKLQWHSFSISSSSSVDEHTLSVIIKCEGGWTNSLYNIVKTELGSDADQMKRVPVAIEGPYGPASLDFLRYDSLLLVAGGIGITPFLSILQEINFALSSGKKRLPAQIQLIYVVKKSQDVCLLDSVLPILLNQRAEQLHLKLKVFVTREQSGAPIRELLMNEFSKVETVNFGTQCSGYAIHGLENLLWLAAIVGFSSIVFLVALCCFNQAFLHDTAKKAPKQKQNPSSVTDLFLICSFIIAIMCGTIMAVFLRWRKLKKELPPSPQKYVKELKPISVETSCDLKEHEIHFGRRPNFQGIFSKFPNETGGSDIGVLVCGPEAMKESVASLCQMNAQGIRMGAPRKKPYFNFHSLNFSL</sequence>
<dbReference type="InParanoid" id="A0A2R6PDN5"/>
<organism evidence="8 9">
    <name type="scientific">Actinidia chinensis var. chinensis</name>
    <name type="common">Chinese soft-hair kiwi</name>
    <dbReference type="NCBI Taxonomy" id="1590841"/>
    <lineage>
        <taxon>Eukaryota</taxon>
        <taxon>Viridiplantae</taxon>
        <taxon>Streptophyta</taxon>
        <taxon>Embryophyta</taxon>
        <taxon>Tracheophyta</taxon>
        <taxon>Spermatophyta</taxon>
        <taxon>Magnoliopsida</taxon>
        <taxon>eudicotyledons</taxon>
        <taxon>Gunneridae</taxon>
        <taxon>Pentapetalae</taxon>
        <taxon>asterids</taxon>
        <taxon>Ericales</taxon>
        <taxon>Actinidiaceae</taxon>
        <taxon>Actinidia</taxon>
    </lineage>
</organism>
<reference evidence="9" key="2">
    <citation type="journal article" date="2018" name="BMC Genomics">
        <title>A manually annotated Actinidia chinensis var. chinensis (kiwifruit) genome highlights the challenges associated with draft genomes and gene prediction in plants.</title>
        <authorList>
            <person name="Pilkington S.M."/>
            <person name="Crowhurst R."/>
            <person name="Hilario E."/>
            <person name="Nardozza S."/>
            <person name="Fraser L."/>
            <person name="Peng Y."/>
            <person name="Gunaseelan K."/>
            <person name="Simpson R."/>
            <person name="Tahir J."/>
            <person name="Deroles S.C."/>
            <person name="Templeton K."/>
            <person name="Luo Z."/>
            <person name="Davy M."/>
            <person name="Cheng C."/>
            <person name="McNeilage M."/>
            <person name="Scaglione D."/>
            <person name="Liu Y."/>
            <person name="Zhang Q."/>
            <person name="Datson P."/>
            <person name="De Silva N."/>
            <person name="Gardiner S.E."/>
            <person name="Bassett H."/>
            <person name="Chagne D."/>
            <person name="McCallum J."/>
            <person name="Dzierzon H."/>
            <person name="Deng C."/>
            <person name="Wang Y.Y."/>
            <person name="Barron L."/>
            <person name="Manako K."/>
            <person name="Bowen J."/>
            <person name="Foster T.M."/>
            <person name="Erridge Z.A."/>
            <person name="Tiffin H."/>
            <person name="Waite C.N."/>
            <person name="Davies K.M."/>
            <person name="Grierson E.P."/>
            <person name="Laing W.A."/>
            <person name="Kirk R."/>
            <person name="Chen X."/>
            <person name="Wood M."/>
            <person name="Montefiori M."/>
            <person name="Brummell D.A."/>
            <person name="Schwinn K.E."/>
            <person name="Catanach A."/>
            <person name="Fullerton C."/>
            <person name="Li D."/>
            <person name="Meiyalaghan S."/>
            <person name="Nieuwenhuizen N."/>
            <person name="Read N."/>
            <person name="Prakash R."/>
            <person name="Hunter D."/>
            <person name="Zhang H."/>
            <person name="McKenzie M."/>
            <person name="Knabel M."/>
            <person name="Harris A."/>
            <person name="Allan A.C."/>
            <person name="Gleave A."/>
            <person name="Chen A."/>
            <person name="Janssen B.J."/>
            <person name="Plunkett B."/>
            <person name="Ampomah-Dwamena C."/>
            <person name="Voogd C."/>
            <person name="Leif D."/>
            <person name="Lafferty D."/>
            <person name="Souleyre E.J.F."/>
            <person name="Varkonyi-Gasic E."/>
            <person name="Gambi F."/>
            <person name="Hanley J."/>
            <person name="Yao J.L."/>
            <person name="Cheung J."/>
            <person name="David K.M."/>
            <person name="Warren B."/>
            <person name="Marsh K."/>
            <person name="Snowden K.C."/>
            <person name="Lin-Wang K."/>
            <person name="Brian L."/>
            <person name="Martinez-Sanchez M."/>
            <person name="Wang M."/>
            <person name="Ileperuma N."/>
            <person name="Macnee N."/>
            <person name="Campin R."/>
            <person name="McAtee P."/>
            <person name="Drummond R.S.M."/>
            <person name="Espley R.V."/>
            <person name="Ireland H.S."/>
            <person name="Wu R."/>
            <person name="Atkinson R.G."/>
            <person name="Karunairetnam S."/>
            <person name="Bulley S."/>
            <person name="Chunkath S."/>
            <person name="Hanley Z."/>
            <person name="Storey R."/>
            <person name="Thrimawithana A.H."/>
            <person name="Thomson S."/>
            <person name="David C."/>
            <person name="Testolin R."/>
            <person name="Huang H."/>
            <person name="Hellens R.P."/>
            <person name="Schaffer R.J."/>
        </authorList>
    </citation>
    <scope>NUCLEOTIDE SEQUENCE [LARGE SCALE GENOMIC DNA]</scope>
    <source>
        <strain evidence="9">cv. Red5</strain>
    </source>
</reference>
<evidence type="ECO:0000256" key="5">
    <source>
        <dbReference type="ARBA" id="ARBA00023136"/>
    </source>
</evidence>
<feature type="transmembrane region" description="Helical" evidence="6">
    <location>
        <begin position="583"/>
        <end position="603"/>
    </location>
</feature>
<dbReference type="STRING" id="1590841.A0A2R6PDN5"/>
<dbReference type="Pfam" id="PF08030">
    <property type="entry name" value="NAD_binding_6"/>
    <property type="match status" value="1"/>
</dbReference>
<evidence type="ECO:0000256" key="3">
    <source>
        <dbReference type="ARBA" id="ARBA00022989"/>
    </source>
</evidence>
<dbReference type="Proteomes" id="UP000241394">
    <property type="component" value="Chromosome LG26"/>
</dbReference>
<keyword evidence="5 6" id="KW-0472">Membrane</keyword>
<dbReference type="Pfam" id="PF08022">
    <property type="entry name" value="FAD_binding_8"/>
    <property type="match status" value="1"/>
</dbReference>
<dbReference type="InterPro" id="IPR013121">
    <property type="entry name" value="Fe_red_NAD-bd_6"/>
</dbReference>
<dbReference type="SUPFAM" id="SSF52343">
    <property type="entry name" value="Ferredoxin reductase-like, C-terminal NADP-linked domain"/>
    <property type="match status" value="1"/>
</dbReference>
<dbReference type="InterPro" id="IPR050369">
    <property type="entry name" value="RBOH/FRE"/>
</dbReference>
<feature type="domain" description="FAD-binding FR-type" evidence="7">
    <location>
        <begin position="299"/>
        <end position="418"/>
    </location>
</feature>
<dbReference type="InterPro" id="IPR039261">
    <property type="entry name" value="FNR_nucleotide-bd"/>
</dbReference>
<comment type="caution">
    <text evidence="8">The sequence shown here is derived from an EMBL/GenBank/DDBJ whole genome shotgun (WGS) entry which is preliminary data.</text>
</comment>
<evidence type="ECO:0000256" key="4">
    <source>
        <dbReference type="ARBA" id="ARBA00023002"/>
    </source>
</evidence>
<name>A0A2R6PDN5_ACTCC</name>
<feature type="transmembrane region" description="Helical" evidence="6">
    <location>
        <begin position="7"/>
        <end position="27"/>
    </location>
</feature>
<comment type="subcellular location">
    <subcellularLocation>
        <location evidence="1">Membrane</location>
        <topology evidence="1">Multi-pass membrane protein</topology>
    </subcellularLocation>
</comment>
<dbReference type="InterPro" id="IPR013130">
    <property type="entry name" value="Fe3_Rdtase_TM_dom"/>
</dbReference>
<gene>
    <name evidence="8" type="ORF">CEY00_Acc29665</name>
</gene>
<proteinExistence type="predicted"/>
<dbReference type="FunCoup" id="A0A2R6PDN5">
    <property type="interactions" value="64"/>
</dbReference>
<accession>A0A2R6PDN5</accession>
<feature type="transmembrane region" description="Helical" evidence="6">
    <location>
        <begin position="235"/>
        <end position="252"/>
    </location>
</feature>
<dbReference type="SUPFAM" id="SSF63380">
    <property type="entry name" value="Riboflavin synthase domain-like"/>
    <property type="match status" value="1"/>
</dbReference>
<reference evidence="8 9" key="1">
    <citation type="submission" date="2017-07" db="EMBL/GenBank/DDBJ databases">
        <title>An improved, manually edited Actinidia chinensis var. chinensis (kiwifruit) genome highlights the challenges associated with draft genomes and gene prediction in plants.</title>
        <authorList>
            <person name="Pilkington S."/>
            <person name="Crowhurst R."/>
            <person name="Hilario E."/>
            <person name="Nardozza S."/>
            <person name="Fraser L."/>
            <person name="Peng Y."/>
            <person name="Gunaseelan K."/>
            <person name="Simpson R."/>
            <person name="Tahir J."/>
            <person name="Deroles S."/>
            <person name="Templeton K."/>
            <person name="Luo Z."/>
            <person name="Davy M."/>
            <person name="Cheng C."/>
            <person name="Mcneilage M."/>
            <person name="Scaglione D."/>
            <person name="Liu Y."/>
            <person name="Zhang Q."/>
            <person name="Datson P."/>
            <person name="De Silva N."/>
            <person name="Gardiner S."/>
            <person name="Bassett H."/>
            <person name="Chagne D."/>
            <person name="Mccallum J."/>
            <person name="Dzierzon H."/>
            <person name="Deng C."/>
            <person name="Wang Y.-Y."/>
            <person name="Barron N."/>
            <person name="Manako K."/>
            <person name="Bowen J."/>
            <person name="Foster T."/>
            <person name="Erridge Z."/>
            <person name="Tiffin H."/>
            <person name="Waite C."/>
            <person name="Davies K."/>
            <person name="Grierson E."/>
            <person name="Laing W."/>
            <person name="Kirk R."/>
            <person name="Chen X."/>
            <person name="Wood M."/>
            <person name="Montefiori M."/>
            <person name="Brummell D."/>
            <person name="Schwinn K."/>
            <person name="Catanach A."/>
            <person name="Fullerton C."/>
            <person name="Li D."/>
            <person name="Meiyalaghan S."/>
            <person name="Nieuwenhuizen N."/>
            <person name="Read N."/>
            <person name="Prakash R."/>
            <person name="Hunter D."/>
            <person name="Zhang H."/>
            <person name="Mckenzie M."/>
            <person name="Knabel M."/>
            <person name="Harris A."/>
            <person name="Allan A."/>
            <person name="Chen A."/>
            <person name="Janssen B."/>
            <person name="Plunkett B."/>
            <person name="Dwamena C."/>
            <person name="Voogd C."/>
            <person name="Leif D."/>
            <person name="Lafferty D."/>
            <person name="Souleyre E."/>
            <person name="Varkonyi-Gasic E."/>
            <person name="Gambi F."/>
            <person name="Hanley J."/>
            <person name="Yao J.-L."/>
            <person name="Cheung J."/>
            <person name="David K."/>
            <person name="Warren B."/>
            <person name="Marsh K."/>
            <person name="Snowden K."/>
            <person name="Lin-Wang K."/>
            <person name="Brian L."/>
            <person name="Martinez-Sanchez M."/>
            <person name="Wang M."/>
            <person name="Ileperuma N."/>
            <person name="Macnee N."/>
            <person name="Campin R."/>
            <person name="Mcatee P."/>
            <person name="Drummond R."/>
            <person name="Espley R."/>
            <person name="Ireland H."/>
            <person name="Wu R."/>
            <person name="Atkinson R."/>
            <person name="Karunairetnam S."/>
            <person name="Bulley S."/>
            <person name="Chunkath S."/>
            <person name="Hanley Z."/>
            <person name="Storey R."/>
            <person name="Thrimawithana A."/>
            <person name="Thomson S."/>
            <person name="David C."/>
            <person name="Testolin R."/>
        </authorList>
    </citation>
    <scope>NUCLEOTIDE SEQUENCE [LARGE SCALE GENOMIC DNA]</scope>
    <source>
        <strain evidence="9">cv. Red5</strain>
        <tissue evidence="8">Young leaf</tissue>
    </source>
</reference>
<feature type="transmembrane region" description="Helical" evidence="6">
    <location>
        <begin position="56"/>
        <end position="76"/>
    </location>
</feature>
<evidence type="ECO:0000313" key="9">
    <source>
        <dbReference type="Proteomes" id="UP000241394"/>
    </source>
</evidence>
<dbReference type="InterPro" id="IPR017938">
    <property type="entry name" value="Riboflavin_synthase-like_b-brl"/>
</dbReference>
<dbReference type="OMA" id="HHIQDEM"/>
<dbReference type="OrthoDB" id="167398at2759"/>
<feature type="transmembrane region" description="Helical" evidence="6">
    <location>
        <begin position="537"/>
        <end position="563"/>
    </location>
</feature>
<dbReference type="FunFam" id="3.40.50.80:FF:000073">
    <property type="entry name" value="ferric reduction oxidase 8, mitochondrial"/>
    <property type="match status" value="1"/>
</dbReference>
<dbReference type="AlphaFoldDB" id="A0A2R6PDN5"/>
<protein>
    <submittedName>
        <fullName evidence="8">Ferric reduction oxidase</fullName>
    </submittedName>
</protein>
<dbReference type="CDD" id="cd06186">
    <property type="entry name" value="NOX_Duox_like_FAD_NADP"/>
    <property type="match status" value="1"/>
</dbReference>
<dbReference type="PANTHER" id="PTHR11972">
    <property type="entry name" value="NADPH OXIDASE"/>
    <property type="match status" value="1"/>
</dbReference>
<dbReference type="GO" id="GO:0000293">
    <property type="term" value="F:ferric-chelate reductase activity"/>
    <property type="evidence" value="ECO:0007669"/>
    <property type="project" value="TreeGrafter"/>
</dbReference>
<keyword evidence="4" id="KW-0560">Oxidoreductase</keyword>
<dbReference type="Pfam" id="PF01794">
    <property type="entry name" value="Ferric_reduct"/>
    <property type="match status" value="1"/>
</dbReference>
<evidence type="ECO:0000256" key="1">
    <source>
        <dbReference type="ARBA" id="ARBA00004141"/>
    </source>
</evidence>
<dbReference type="Gene3D" id="3.40.50.80">
    <property type="entry name" value="Nucleotide-binding domain of ferredoxin-NADP reductase (FNR) module"/>
    <property type="match status" value="2"/>
</dbReference>
<keyword evidence="2 6" id="KW-0812">Transmembrane</keyword>
<dbReference type="GO" id="GO:0005886">
    <property type="term" value="C:plasma membrane"/>
    <property type="evidence" value="ECO:0007669"/>
    <property type="project" value="TreeGrafter"/>
</dbReference>
<dbReference type="SFLD" id="SFLDG01168">
    <property type="entry name" value="Ferric_reductase_subgroup_(FRE"/>
    <property type="match status" value="1"/>
</dbReference>
<evidence type="ECO:0000256" key="2">
    <source>
        <dbReference type="ARBA" id="ARBA00022692"/>
    </source>
</evidence>
<feature type="transmembrane region" description="Helical" evidence="6">
    <location>
        <begin position="97"/>
        <end position="126"/>
    </location>
</feature>
<dbReference type="InterPro" id="IPR013112">
    <property type="entry name" value="FAD-bd_8"/>
</dbReference>
<dbReference type="SFLD" id="SFLDS00052">
    <property type="entry name" value="Ferric_Reductase_Domain"/>
    <property type="match status" value="1"/>
</dbReference>
<keyword evidence="3 6" id="KW-1133">Transmembrane helix</keyword>